<keyword evidence="1" id="KW-1133">Transmembrane helix</keyword>
<keyword evidence="1" id="KW-0472">Membrane</keyword>
<name>A0A6N2KTT4_SALVM</name>
<accession>A0A6N2KTT4</accession>
<protein>
    <submittedName>
        <fullName evidence="2">Uncharacterized protein</fullName>
    </submittedName>
</protein>
<proteinExistence type="predicted"/>
<organism evidence="2">
    <name type="scientific">Salix viminalis</name>
    <name type="common">Common osier</name>
    <name type="synonym">Basket willow</name>
    <dbReference type="NCBI Taxonomy" id="40686"/>
    <lineage>
        <taxon>Eukaryota</taxon>
        <taxon>Viridiplantae</taxon>
        <taxon>Streptophyta</taxon>
        <taxon>Embryophyta</taxon>
        <taxon>Tracheophyta</taxon>
        <taxon>Spermatophyta</taxon>
        <taxon>Magnoliopsida</taxon>
        <taxon>eudicotyledons</taxon>
        <taxon>Gunneridae</taxon>
        <taxon>Pentapetalae</taxon>
        <taxon>rosids</taxon>
        <taxon>fabids</taxon>
        <taxon>Malpighiales</taxon>
        <taxon>Salicaceae</taxon>
        <taxon>Saliceae</taxon>
        <taxon>Salix</taxon>
    </lineage>
</organism>
<evidence type="ECO:0000256" key="1">
    <source>
        <dbReference type="SAM" id="Phobius"/>
    </source>
</evidence>
<gene>
    <name evidence="2" type="ORF">SVIM_LOCUS112928</name>
</gene>
<dbReference type="EMBL" id="CAADRP010000566">
    <property type="protein sequence ID" value="VFU30060.1"/>
    <property type="molecule type" value="Genomic_DNA"/>
</dbReference>
<feature type="transmembrane region" description="Helical" evidence="1">
    <location>
        <begin position="57"/>
        <end position="79"/>
    </location>
</feature>
<evidence type="ECO:0000313" key="2">
    <source>
        <dbReference type="EMBL" id="VFU30060.1"/>
    </source>
</evidence>
<sequence>MRRFYQVLNILREICFEYPKRGSHFHEASPRELSAQDYGENSGHIAPLMSGCTQPEVMCMIMILIAVVMCMIMILMAVVMCMIMILMAIITVVMIVPTMLVTMLVTMPMPMPVTMVMTQHECHANINQ</sequence>
<feature type="transmembrane region" description="Helical" evidence="1">
    <location>
        <begin position="85"/>
        <end position="107"/>
    </location>
</feature>
<keyword evidence="1" id="KW-0812">Transmembrane</keyword>
<reference evidence="2" key="1">
    <citation type="submission" date="2019-03" db="EMBL/GenBank/DDBJ databases">
        <authorList>
            <person name="Mank J."/>
            <person name="Almeida P."/>
        </authorList>
    </citation>
    <scope>NUCLEOTIDE SEQUENCE</scope>
    <source>
        <strain evidence="2">78183</strain>
    </source>
</reference>
<dbReference type="AlphaFoldDB" id="A0A6N2KTT4"/>